<evidence type="ECO:0000256" key="5">
    <source>
        <dbReference type="ARBA" id="ARBA00038359"/>
    </source>
</evidence>
<keyword evidence="4 7" id="KW-0472">Membrane</keyword>
<feature type="transmembrane region" description="Helical" evidence="7">
    <location>
        <begin position="215"/>
        <end position="235"/>
    </location>
</feature>
<evidence type="ECO:0000256" key="6">
    <source>
        <dbReference type="SAM" id="MobiDB-lite"/>
    </source>
</evidence>
<dbReference type="OrthoDB" id="5401779at2759"/>
<evidence type="ECO:0000256" key="2">
    <source>
        <dbReference type="ARBA" id="ARBA00022692"/>
    </source>
</evidence>
<proteinExistence type="inferred from homology"/>
<keyword evidence="2 7" id="KW-0812">Transmembrane</keyword>
<dbReference type="PANTHER" id="PTHR33048:SF47">
    <property type="entry name" value="INTEGRAL MEMBRANE PROTEIN-RELATED"/>
    <property type="match status" value="1"/>
</dbReference>
<keyword evidence="3 7" id="KW-1133">Transmembrane helix</keyword>
<dbReference type="Proteomes" id="UP000184073">
    <property type="component" value="Unassembled WGS sequence"/>
</dbReference>
<evidence type="ECO:0000313" key="9">
    <source>
        <dbReference type="EMBL" id="OJJ06191.1"/>
    </source>
</evidence>
<feature type="transmembrane region" description="Helical" evidence="7">
    <location>
        <begin position="247"/>
        <end position="272"/>
    </location>
</feature>
<dbReference type="InterPro" id="IPR052337">
    <property type="entry name" value="SAT4-like"/>
</dbReference>
<feature type="transmembrane region" description="Helical" evidence="7">
    <location>
        <begin position="180"/>
        <end position="203"/>
    </location>
</feature>
<dbReference type="GO" id="GO:0016020">
    <property type="term" value="C:membrane"/>
    <property type="evidence" value="ECO:0007669"/>
    <property type="project" value="UniProtKB-SubCell"/>
</dbReference>
<feature type="transmembrane region" description="Helical" evidence="7">
    <location>
        <begin position="107"/>
        <end position="129"/>
    </location>
</feature>
<reference evidence="10" key="1">
    <citation type="journal article" date="2017" name="Genome Biol.">
        <title>Comparative genomics reveals high biological diversity and specific adaptations in the industrially and medically important fungal genus Aspergillus.</title>
        <authorList>
            <person name="de Vries R.P."/>
            <person name="Riley R."/>
            <person name="Wiebenga A."/>
            <person name="Aguilar-Osorio G."/>
            <person name="Amillis S."/>
            <person name="Uchima C.A."/>
            <person name="Anderluh G."/>
            <person name="Asadollahi M."/>
            <person name="Askin M."/>
            <person name="Barry K."/>
            <person name="Battaglia E."/>
            <person name="Bayram O."/>
            <person name="Benocci T."/>
            <person name="Braus-Stromeyer S.A."/>
            <person name="Caldana C."/>
            <person name="Canovas D."/>
            <person name="Cerqueira G.C."/>
            <person name="Chen F."/>
            <person name="Chen W."/>
            <person name="Choi C."/>
            <person name="Clum A."/>
            <person name="Dos Santos R.A."/>
            <person name="Damasio A.R."/>
            <person name="Diallinas G."/>
            <person name="Emri T."/>
            <person name="Fekete E."/>
            <person name="Flipphi M."/>
            <person name="Freyberg S."/>
            <person name="Gallo A."/>
            <person name="Gournas C."/>
            <person name="Habgood R."/>
            <person name="Hainaut M."/>
            <person name="Harispe M.L."/>
            <person name="Henrissat B."/>
            <person name="Hilden K.S."/>
            <person name="Hope R."/>
            <person name="Hossain A."/>
            <person name="Karabika E."/>
            <person name="Karaffa L."/>
            <person name="Karanyi Z."/>
            <person name="Krasevec N."/>
            <person name="Kuo A."/>
            <person name="Kusch H."/>
            <person name="LaButti K."/>
            <person name="Lagendijk E.L."/>
            <person name="Lapidus A."/>
            <person name="Levasseur A."/>
            <person name="Lindquist E."/>
            <person name="Lipzen A."/>
            <person name="Logrieco A.F."/>
            <person name="MacCabe A."/>
            <person name="Maekelae M.R."/>
            <person name="Malavazi I."/>
            <person name="Melin P."/>
            <person name="Meyer V."/>
            <person name="Mielnichuk N."/>
            <person name="Miskei M."/>
            <person name="Molnar A.P."/>
            <person name="Mule G."/>
            <person name="Ngan C.Y."/>
            <person name="Orejas M."/>
            <person name="Orosz E."/>
            <person name="Ouedraogo J.P."/>
            <person name="Overkamp K.M."/>
            <person name="Park H.-S."/>
            <person name="Perrone G."/>
            <person name="Piumi F."/>
            <person name="Punt P.J."/>
            <person name="Ram A.F."/>
            <person name="Ramon A."/>
            <person name="Rauscher S."/>
            <person name="Record E."/>
            <person name="Riano-Pachon D.M."/>
            <person name="Robert V."/>
            <person name="Roehrig J."/>
            <person name="Ruller R."/>
            <person name="Salamov A."/>
            <person name="Salih N.S."/>
            <person name="Samson R.A."/>
            <person name="Sandor E."/>
            <person name="Sanguinetti M."/>
            <person name="Schuetze T."/>
            <person name="Sepcic K."/>
            <person name="Shelest E."/>
            <person name="Sherlock G."/>
            <person name="Sophianopoulou V."/>
            <person name="Squina F.M."/>
            <person name="Sun H."/>
            <person name="Susca A."/>
            <person name="Todd R.B."/>
            <person name="Tsang A."/>
            <person name="Unkles S.E."/>
            <person name="van de Wiele N."/>
            <person name="van Rossen-Uffink D."/>
            <person name="Oliveira J.V."/>
            <person name="Vesth T.C."/>
            <person name="Visser J."/>
            <person name="Yu J.-H."/>
            <person name="Zhou M."/>
            <person name="Andersen M.R."/>
            <person name="Archer D.B."/>
            <person name="Baker S.E."/>
            <person name="Benoit I."/>
            <person name="Brakhage A.A."/>
            <person name="Braus G.H."/>
            <person name="Fischer R."/>
            <person name="Frisvad J.C."/>
            <person name="Goldman G.H."/>
            <person name="Houbraken J."/>
            <person name="Oakley B."/>
            <person name="Pocsi I."/>
            <person name="Scazzocchio C."/>
            <person name="Seiboth B."/>
            <person name="vanKuyk P.A."/>
            <person name="Wortman J."/>
            <person name="Dyer P.S."/>
            <person name="Grigoriev I.V."/>
        </authorList>
    </citation>
    <scope>NUCLEOTIDE SEQUENCE [LARGE SCALE GENOMIC DNA]</scope>
    <source>
        <strain evidence="10">CBS 583.65</strain>
    </source>
</reference>
<comment type="subcellular location">
    <subcellularLocation>
        <location evidence="1">Membrane</location>
        <topology evidence="1">Multi-pass membrane protein</topology>
    </subcellularLocation>
</comment>
<accession>A0A1L9PXC1</accession>
<dbReference type="EMBL" id="KV878134">
    <property type="protein sequence ID" value="OJJ06191.1"/>
    <property type="molecule type" value="Genomic_DNA"/>
</dbReference>
<keyword evidence="10" id="KW-1185">Reference proteome</keyword>
<evidence type="ECO:0000256" key="7">
    <source>
        <dbReference type="SAM" id="Phobius"/>
    </source>
</evidence>
<dbReference type="GeneID" id="63733591"/>
<dbReference type="PANTHER" id="PTHR33048">
    <property type="entry name" value="PTH11-LIKE INTEGRAL MEMBRANE PROTEIN (AFU_ORTHOLOGUE AFUA_5G11245)"/>
    <property type="match status" value="1"/>
</dbReference>
<feature type="transmembrane region" description="Helical" evidence="7">
    <location>
        <begin position="141"/>
        <end position="160"/>
    </location>
</feature>
<protein>
    <recommendedName>
        <fullName evidence="8">Rhodopsin domain-containing protein</fullName>
    </recommendedName>
</protein>
<organism evidence="9 10">
    <name type="scientific">Aspergillus versicolor CBS 583.65</name>
    <dbReference type="NCBI Taxonomy" id="1036611"/>
    <lineage>
        <taxon>Eukaryota</taxon>
        <taxon>Fungi</taxon>
        <taxon>Dikarya</taxon>
        <taxon>Ascomycota</taxon>
        <taxon>Pezizomycotina</taxon>
        <taxon>Eurotiomycetes</taxon>
        <taxon>Eurotiomycetidae</taxon>
        <taxon>Eurotiales</taxon>
        <taxon>Aspergillaceae</taxon>
        <taxon>Aspergillus</taxon>
        <taxon>Aspergillus subgen. Nidulantes</taxon>
    </lineage>
</organism>
<feature type="transmembrane region" description="Helical" evidence="7">
    <location>
        <begin position="64"/>
        <end position="87"/>
    </location>
</feature>
<evidence type="ECO:0000313" key="10">
    <source>
        <dbReference type="Proteomes" id="UP000184073"/>
    </source>
</evidence>
<dbReference type="STRING" id="1036611.A0A1L9PXC1"/>
<dbReference type="AlphaFoldDB" id="A0A1L9PXC1"/>
<feature type="region of interest" description="Disordered" evidence="6">
    <location>
        <begin position="292"/>
        <end position="321"/>
    </location>
</feature>
<dbReference type="Pfam" id="PF20684">
    <property type="entry name" value="Fung_rhodopsin"/>
    <property type="match status" value="1"/>
</dbReference>
<evidence type="ECO:0000256" key="3">
    <source>
        <dbReference type="ARBA" id="ARBA00022989"/>
    </source>
</evidence>
<name>A0A1L9PXC1_ASPVE</name>
<gene>
    <name evidence="9" type="ORF">ASPVEDRAFT_87504</name>
</gene>
<sequence>MASTEVVGAMPPPDGVVPDFSLTRTSVQQKFIVTYAITLGIAILLVLLRLYPRLFLLKSFGLDDWAVIASTLFSIAFFVLCFVSMEYGFGRHLYNVPVTSLPMYLKLLIPIVVTYCWAPFMTKFSILILYHRLNPSPKFRYIIYFLMFVITGYTLATTLATAGGCNPLNTGKTPCINSLALWQAILNIVTDFLMLLMPIPLLWALQLPLLQKLSLGLIFAIGSAAMITSIVRITYIMNILDKQDFTWYEATVCVWSAIELNFGIMCNCLAVLKPLVRLVFPMLVPSSYGENRYRSDRSYPSRHRKQSGSHPLEFFDHGDGGGRRDIHLGNSGEIKGITVTRSYRVDSPSGNGGVETESTENIFEARGTESLSVCI</sequence>
<dbReference type="RefSeq" id="XP_040671953.1">
    <property type="nucleotide sequence ID" value="XM_040818080.1"/>
</dbReference>
<evidence type="ECO:0000259" key="8">
    <source>
        <dbReference type="Pfam" id="PF20684"/>
    </source>
</evidence>
<dbReference type="VEuPathDB" id="FungiDB:ASPVEDRAFT_87504"/>
<comment type="similarity">
    <text evidence="5">Belongs to the SAT4 family.</text>
</comment>
<feature type="transmembrane region" description="Helical" evidence="7">
    <location>
        <begin position="32"/>
        <end position="52"/>
    </location>
</feature>
<dbReference type="InterPro" id="IPR049326">
    <property type="entry name" value="Rhodopsin_dom_fungi"/>
</dbReference>
<feature type="domain" description="Rhodopsin" evidence="8">
    <location>
        <begin position="48"/>
        <end position="277"/>
    </location>
</feature>
<evidence type="ECO:0000256" key="4">
    <source>
        <dbReference type="ARBA" id="ARBA00023136"/>
    </source>
</evidence>
<evidence type="ECO:0000256" key="1">
    <source>
        <dbReference type="ARBA" id="ARBA00004141"/>
    </source>
</evidence>